<dbReference type="EMBL" id="JNUP01000003">
    <property type="protein sequence ID" value="KGE73876.1"/>
    <property type="molecule type" value="Genomic_DNA"/>
</dbReference>
<evidence type="ECO:0000313" key="3">
    <source>
        <dbReference type="Proteomes" id="UP000029692"/>
    </source>
</evidence>
<evidence type="ECO:0000256" key="1">
    <source>
        <dbReference type="SAM" id="SignalP"/>
    </source>
</evidence>
<organism evidence="2 3">
    <name type="scientific">Spirochaeta lutea</name>
    <dbReference type="NCBI Taxonomy" id="1480694"/>
    <lineage>
        <taxon>Bacteria</taxon>
        <taxon>Pseudomonadati</taxon>
        <taxon>Spirochaetota</taxon>
        <taxon>Spirochaetia</taxon>
        <taxon>Spirochaetales</taxon>
        <taxon>Spirochaetaceae</taxon>
        <taxon>Spirochaeta</taxon>
    </lineage>
</organism>
<comment type="caution">
    <text evidence="2">The sequence shown here is derived from an EMBL/GenBank/DDBJ whole genome shotgun (WGS) entry which is preliminary data.</text>
</comment>
<gene>
    <name evidence="2" type="ORF">DC28_01340</name>
</gene>
<dbReference type="RefSeq" id="WP_037544917.1">
    <property type="nucleotide sequence ID" value="NZ_JNUP01000003.1"/>
</dbReference>
<accession>A0A098R292</accession>
<protein>
    <recommendedName>
        <fullName evidence="4">DUF3244 domain-containing protein</fullName>
    </recommendedName>
</protein>
<proteinExistence type="predicted"/>
<evidence type="ECO:0008006" key="4">
    <source>
        <dbReference type="Google" id="ProtNLM"/>
    </source>
</evidence>
<name>A0A098R292_9SPIO</name>
<keyword evidence="3" id="KW-1185">Reference proteome</keyword>
<dbReference type="AlphaFoldDB" id="A0A098R292"/>
<dbReference type="STRING" id="1480694.DC28_01340"/>
<reference evidence="2 3" key="1">
    <citation type="submission" date="2014-05" db="EMBL/GenBank/DDBJ databases">
        <title>De novo Genome Sequence of Spirocheata sp.</title>
        <authorList>
            <person name="Shivani Y."/>
            <person name="Subhash Y."/>
            <person name="Tushar L."/>
            <person name="Sasikala C."/>
            <person name="Ramana C.V."/>
        </authorList>
    </citation>
    <scope>NUCLEOTIDE SEQUENCE [LARGE SCALE GENOMIC DNA]</scope>
    <source>
        <strain evidence="2 3">JC230</strain>
    </source>
</reference>
<feature type="signal peptide" evidence="1">
    <location>
        <begin position="1"/>
        <end position="26"/>
    </location>
</feature>
<dbReference type="PROSITE" id="PS51257">
    <property type="entry name" value="PROKAR_LIPOPROTEIN"/>
    <property type="match status" value="1"/>
</dbReference>
<evidence type="ECO:0000313" key="2">
    <source>
        <dbReference type="EMBL" id="KGE73876.1"/>
    </source>
</evidence>
<keyword evidence="1" id="KW-0732">Signal</keyword>
<sequence>MNIKRLFLGVLTAGLLLLGSCNLPNSSGLSGSITGTDSSGTTEIIVGDTTRDLQLEGSYQIDAGTLTVVITNPDGEEVRNENYGQGTSGSVNWALESSVGTWNLQVNAKSFSGSYEFRFVY</sequence>
<dbReference type="Proteomes" id="UP000029692">
    <property type="component" value="Unassembled WGS sequence"/>
</dbReference>
<feature type="chain" id="PRO_5001938769" description="DUF3244 domain-containing protein" evidence="1">
    <location>
        <begin position="27"/>
        <end position="121"/>
    </location>
</feature>